<name>A0AAV9U0T1_9PEZI</name>
<dbReference type="Gene3D" id="3.40.50.200">
    <property type="entry name" value="Peptidase S8/S53 domain"/>
    <property type="match status" value="1"/>
</dbReference>
<accession>A0AAV9U0T1</accession>
<dbReference type="InterPro" id="IPR050131">
    <property type="entry name" value="Peptidase_S8_subtilisin-like"/>
</dbReference>
<dbReference type="SUPFAM" id="SSF52743">
    <property type="entry name" value="Subtilisin-like"/>
    <property type="match status" value="1"/>
</dbReference>
<dbReference type="EMBL" id="JAVHNS010000018">
    <property type="protein sequence ID" value="KAK6331351.1"/>
    <property type="molecule type" value="Genomic_DNA"/>
</dbReference>
<evidence type="ECO:0000313" key="9">
    <source>
        <dbReference type="Proteomes" id="UP001373714"/>
    </source>
</evidence>
<keyword evidence="9" id="KW-1185">Reference proteome</keyword>
<dbReference type="PANTHER" id="PTHR43806">
    <property type="entry name" value="PEPTIDASE S8"/>
    <property type="match status" value="1"/>
</dbReference>
<gene>
    <name evidence="8" type="primary">SUB4_1</name>
    <name evidence="8" type="ORF">TWF730_004432</name>
</gene>
<organism evidence="8 9">
    <name type="scientific">Orbilia blumenaviensis</name>
    <dbReference type="NCBI Taxonomy" id="1796055"/>
    <lineage>
        <taxon>Eukaryota</taxon>
        <taxon>Fungi</taxon>
        <taxon>Dikarya</taxon>
        <taxon>Ascomycota</taxon>
        <taxon>Pezizomycotina</taxon>
        <taxon>Orbiliomycetes</taxon>
        <taxon>Orbiliales</taxon>
        <taxon>Orbiliaceae</taxon>
        <taxon>Orbilia</taxon>
    </lineage>
</organism>
<evidence type="ECO:0000256" key="3">
    <source>
        <dbReference type="ARBA" id="ARBA00022801"/>
    </source>
</evidence>
<comment type="similarity">
    <text evidence="1 5">Belongs to the peptidase S8 family.</text>
</comment>
<dbReference type="PROSITE" id="PS00136">
    <property type="entry name" value="SUBTILASE_ASP"/>
    <property type="match status" value="1"/>
</dbReference>
<dbReference type="InterPro" id="IPR015500">
    <property type="entry name" value="Peptidase_S8_subtilisin-rel"/>
</dbReference>
<comment type="caution">
    <text evidence="8">The sequence shown here is derived from an EMBL/GenBank/DDBJ whole genome shotgun (WGS) entry which is preliminary data.</text>
</comment>
<protein>
    <submittedName>
        <fullName evidence="8">Secreted subtilisin-like serine protease sub4</fullName>
    </submittedName>
</protein>
<evidence type="ECO:0000256" key="5">
    <source>
        <dbReference type="PROSITE-ProRule" id="PRU01240"/>
    </source>
</evidence>
<dbReference type="CDD" id="cd00306">
    <property type="entry name" value="Peptidases_S8_S53"/>
    <property type="match status" value="1"/>
</dbReference>
<feature type="region of interest" description="Disordered" evidence="6">
    <location>
        <begin position="594"/>
        <end position="620"/>
    </location>
</feature>
<dbReference type="Pfam" id="PF00082">
    <property type="entry name" value="Peptidase_S8"/>
    <property type="match status" value="1"/>
</dbReference>
<dbReference type="PROSITE" id="PS51892">
    <property type="entry name" value="SUBTILASE"/>
    <property type="match status" value="1"/>
</dbReference>
<dbReference type="InterPro" id="IPR036852">
    <property type="entry name" value="Peptidase_S8/S53_dom_sf"/>
</dbReference>
<keyword evidence="3 5" id="KW-0378">Hydrolase</keyword>
<evidence type="ECO:0000259" key="7">
    <source>
        <dbReference type="Pfam" id="PF00082"/>
    </source>
</evidence>
<dbReference type="GO" id="GO:0006508">
    <property type="term" value="P:proteolysis"/>
    <property type="evidence" value="ECO:0007669"/>
    <property type="project" value="UniProtKB-KW"/>
</dbReference>
<keyword evidence="4 5" id="KW-0720">Serine protease</keyword>
<dbReference type="AlphaFoldDB" id="A0AAV9U0T1"/>
<proteinExistence type="inferred from homology"/>
<dbReference type="Proteomes" id="UP001373714">
    <property type="component" value="Unassembled WGS sequence"/>
</dbReference>
<evidence type="ECO:0000256" key="1">
    <source>
        <dbReference type="ARBA" id="ARBA00011073"/>
    </source>
</evidence>
<feature type="active site" description="Charge relay system" evidence="5">
    <location>
        <position position="495"/>
    </location>
</feature>
<dbReference type="GO" id="GO:0004252">
    <property type="term" value="F:serine-type endopeptidase activity"/>
    <property type="evidence" value="ECO:0007669"/>
    <property type="project" value="UniProtKB-UniRule"/>
</dbReference>
<feature type="active site" description="Charge relay system" evidence="5">
    <location>
        <position position="260"/>
    </location>
</feature>
<feature type="domain" description="Peptidase S8/S53" evidence="7">
    <location>
        <begin position="251"/>
        <end position="510"/>
    </location>
</feature>
<evidence type="ECO:0000313" key="8">
    <source>
        <dbReference type="EMBL" id="KAK6331351.1"/>
    </source>
</evidence>
<dbReference type="PANTHER" id="PTHR43806:SF11">
    <property type="entry name" value="CEREVISIN-RELATED"/>
    <property type="match status" value="1"/>
</dbReference>
<dbReference type="InterPro" id="IPR023827">
    <property type="entry name" value="Peptidase_S8_Asp-AS"/>
</dbReference>
<sequence>MYFDPNTFNHPQDPNYKYNPRPKVGSWTGQITTLKCFVKPQFRKSWEIFDRLDQAFLAGELSDLPTVPPRSKATFRMQSRHLGVWAYAINIRLDYDRAVYNRNYHNSGPEWLKQEFVEAETNLRIALWIIKMRIKGFFALPGTDELMRNRDNPFEICGTQDHSVFKGKAPDWSQRQMPVGRAEPGWWKPFTTPVQYTTSSTENGNSGEIVVRRNAMGELPLISWPLPIPFKYEPTLGTVLQDSFYQYKNPGEGVVVYLMDSGLNPFHPDFQDLDPEGLEWIETSDFPIEKWSDDPEVGFHGTIMGAKIKGRLSGIAQSVGMVVVPTLDGYGSSSRVAMLDAMLKIYDHIKKHNSHLPCIISCSLGISIGHAVGKPGSYFAELLDIFDRQVEDLMLEFQKLRNVIFVSSGGNLSPGTRISNYPQALGARKDLTRFLVVGSATGHRGHNLRQFNTSFVNMVWAPADRAIEITFPDPRIPQRDLRDDMYYIIDDGGTSIATAMVSGVLAMRISHKLRTEKDVALFARTPLQQTVDNAILEIKRDAYARKAHNSKGQMVDIKEMPLIWTGMPFDLWPEPDRTQAAEIDAEAKKLIKSAKSKIYDPNPAHPHPRVGPSYTNPPAP</sequence>
<keyword evidence="2 5" id="KW-0645">Protease</keyword>
<feature type="active site" description="Charge relay system" evidence="5">
    <location>
        <position position="300"/>
    </location>
</feature>
<evidence type="ECO:0000256" key="4">
    <source>
        <dbReference type="ARBA" id="ARBA00022825"/>
    </source>
</evidence>
<reference evidence="8 9" key="1">
    <citation type="submission" date="2019-10" db="EMBL/GenBank/DDBJ databases">
        <authorList>
            <person name="Palmer J.M."/>
        </authorList>
    </citation>
    <scope>NUCLEOTIDE SEQUENCE [LARGE SCALE GENOMIC DNA]</scope>
    <source>
        <strain evidence="8 9">TWF730</strain>
    </source>
</reference>
<evidence type="ECO:0000256" key="2">
    <source>
        <dbReference type="ARBA" id="ARBA00022670"/>
    </source>
</evidence>
<dbReference type="PRINTS" id="PR00723">
    <property type="entry name" value="SUBTILISIN"/>
</dbReference>
<dbReference type="InterPro" id="IPR000209">
    <property type="entry name" value="Peptidase_S8/S53_dom"/>
</dbReference>
<evidence type="ECO:0000256" key="6">
    <source>
        <dbReference type="SAM" id="MobiDB-lite"/>
    </source>
</evidence>